<evidence type="ECO:0000256" key="1">
    <source>
        <dbReference type="ARBA" id="ARBA00022463"/>
    </source>
</evidence>
<keyword evidence="2" id="KW-0945">Host-virus interaction</keyword>
<dbReference type="GO" id="GO:0052170">
    <property type="term" value="P:symbiont-mediated suppression of host innate immune response"/>
    <property type="evidence" value="ECO:0007669"/>
    <property type="project" value="UniProtKB-KW"/>
</dbReference>
<keyword evidence="6" id="KW-1185">Reference proteome</keyword>
<sequence length="268" mass="30303">MSLDVVTIDRRTSQVLFNDSLFNYSLFLRRSILIATIQSFNYLCETSSLIHGTNKAISMLSFLFQLPFIYGGFELRGGALVLPHSRKSKKRRTFNKLLADNGLYALKLGDRGTPTSTNIQITAGGSYLYKYIQNPLAENIRGHADVFEFGKNHFKRLLNAWCLHLSRRNFELYPVFSLGDNLAMVLDSLADNLVGFAGINQQYHASGFLRIARDLHGLYGETAASTVWQLFGLDRCPCVEDTPFPNIILLQERIESEEGEDGEGFWEL</sequence>
<evidence type="ECO:0000256" key="4">
    <source>
        <dbReference type="ARBA" id="ARBA00023280"/>
    </source>
</evidence>
<evidence type="ECO:0000256" key="2">
    <source>
        <dbReference type="ARBA" id="ARBA00022581"/>
    </source>
</evidence>
<accession>A0A455KZJ6</accession>
<reference evidence="5" key="1">
    <citation type="journal article" date="2019" name="Arch. Virol.">
        <title>Faba bean polerovirus 1 (FBPV-1); a new polerovirus infecting legume crops in Australia.</title>
        <authorList>
            <person name="Filardo F.F."/>
            <person name="Thomas J.E."/>
            <person name="Webb M."/>
            <person name="Sharman M."/>
        </authorList>
    </citation>
    <scope>NUCLEOTIDE SEQUENCE [LARGE SCALE GENOMIC DNA]</scope>
    <source>
        <strain evidence="5">5253</strain>
    </source>
</reference>
<dbReference type="Proteomes" id="UP000502016">
    <property type="component" value="Segment"/>
</dbReference>
<dbReference type="EMBL" id="MH464873">
    <property type="protein sequence ID" value="AXP14381.1"/>
    <property type="molecule type" value="Genomic_RNA"/>
</dbReference>
<keyword evidence="1" id="KW-0941">Suppressor of RNA silencing</keyword>
<organism evidence="5">
    <name type="scientific">Faba bean polerovirus 1</name>
    <dbReference type="NCBI Taxonomy" id="2283388"/>
    <lineage>
        <taxon>Viruses</taxon>
        <taxon>Riboviria</taxon>
        <taxon>Orthornavirae</taxon>
        <taxon>Pisuviricota</taxon>
        <taxon>Pisoniviricetes</taxon>
        <taxon>Sobelivirales</taxon>
        <taxon>Solemoviridae</taxon>
        <taxon>Polerovirus</taxon>
        <taxon>Polerovirus FBPV</taxon>
    </lineage>
</organism>
<proteinExistence type="predicted"/>
<dbReference type="KEGG" id="vg:65102100"/>
<dbReference type="GO" id="GO:0016032">
    <property type="term" value="P:viral process"/>
    <property type="evidence" value="ECO:0007669"/>
    <property type="project" value="InterPro"/>
</dbReference>
<name>A0A455KZJ6_9VIRU</name>
<dbReference type="GeneID" id="65102100"/>
<protein>
    <submittedName>
        <fullName evidence="5">P0 protein</fullName>
    </submittedName>
</protein>
<dbReference type="InterPro" id="IPR006755">
    <property type="entry name" value="Virus_P0"/>
</dbReference>
<evidence type="ECO:0000313" key="6">
    <source>
        <dbReference type="Proteomes" id="UP000502016"/>
    </source>
</evidence>
<dbReference type="Pfam" id="PF04662">
    <property type="entry name" value="Luteo_PO"/>
    <property type="match status" value="1"/>
</dbReference>
<keyword evidence="4" id="KW-0899">Viral immunoevasion</keyword>
<evidence type="ECO:0000313" key="5">
    <source>
        <dbReference type="EMBL" id="AXP14381.1"/>
    </source>
</evidence>
<keyword evidence="3" id="KW-1090">Inhibition of host innate immune response by virus</keyword>
<evidence type="ECO:0000256" key="3">
    <source>
        <dbReference type="ARBA" id="ARBA00022632"/>
    </source>
</evidence>
<dbReference type="RefSeq" id="YP_010086854.1">
    <property type="nucleotide sequence ID" value="NC_055495.1"/>
</dbReference>